<evidence type="ECO:0000313" key="1">
    <source>
        <dbReference type="EMBL" id="ASX25854.1"/>
    </source>
</evidence>
<dbReference type="PANTHER" id="PTHR30535">
    <property type="entry name" value="VITAMIN B12-BINDING PROTEIN"/>
    <property type="match status" value="1"/>
</dbReference>
<dbReference type="AlphaFoldDB" id="A0A249DWF1"/>
<reference evidence="1 2" key="2">
    <citation type="submission" date="2017-09" db="EMBL/GenBank/DDBJ databases">
        <title>The genome of whitefly Bemisia tabaci, a global crop pest, provides novel insights into virus transmission, host adaptation and insecticide resistance.</title>
        <authorList>
            <person name="Kaur N."/>
            <person name="Kliot A."/>
            <person name="Pinheiro P.V."/>
            <person name="Luan J."/>
            <person name="Zheng Y."/>
            <person name="Liu W."/>
            <person name="Sun H."/>
            <person name="Yang X."/>
            <person name="Xu Y."/>
            <person name="Luo Y."/>
            <person name="Kruse A."/>
            <person name="Fisher T.W."/>
            <person name="Nelson D.R."/>
            <person name="Elimelech M."/>
            <person name="MacCoss M."/>
            <person name="Johnson R."/>
            <person name="Cohen E."/>
            <person name="Hunter W.B."/>
            <person name="Brown J.K."/>
            <person name="Jander G."/>
            <person name="Cilia M."/>
            <person name="Douglas A.E."/>
            <person name="Ghanim M."/>
            <person name="Simmons A.M."/>
            <person name="Wintermantel W.M."/>
            <person name="Ling K.-S."/>
            <person name="Fei Z."/>
        </authorList>
    </citation>
    <scope>NUCLEOTIDE SEQUENCE [LARGE SCALE GENOMIC DNA]</scope>
    <source>
        <strain evidence="1 2">MEAM1</strain>
    </source>
</reference>
<organism evidence="1 2">
    <name type="scientific">Candidatus Hamiltonella defensa</name>
    <name type="common">Bemisia tabaci</name>
    <dbReference type="NCBI Taxonomy" id="672795"/>
    <lineage>
        <taxon>Bacteria</taxon>
        <taxon>Pseudomonadati</taxon>
        <taxon>Pseudomonadota</taxon>
        <taxon>Gammaproteobacteria</taxon>
        <taxon>Enterobacterales</taxon>
        <taxon>Enterobacteriaceae</taxon>
        <taxon>aphid secondary symbionts</taxon>
        <taxon>Candidatus Williamhamiltonella</taxon>
    </lineage>
</organism>
<dbReference type="Pfam" id="PF01497">
    <property type="entry name" value="Peripla_BP_2"/>
    <property type="match status" value="1"/>
</dbReference>
<dbReference type="PANTHER" id="PTHR30535:SF4">
    <property type="entry name" value="HEMIN-BINDING PERIPLASMIC PROTEIN HMUT"/>
    <property type="match status" value="1"/>
</dbReference>
<gene>
    <name evidence="1" type="ORF">BA171_01500</name>
</gene>
<proteinExistence type="predicted"/>
<dbReference type="PROSITE" id="PS50983">
    <property type="entry name" value="FE_B12_PBP"/>
    <property type="match status" value="1"/>
</dbReference>
<dbReference type="Gene3D" id="3.40.50.1980">
    <property type="entry name" value="Nitrogenase molybdenum iron protein domain"/>
    <property type="match status" value="2"/>
</dbReference>
<dbReference type="InterPro" id="IPR050902">
    <property type="entry name" value="ABC_Transporter_SBP"/>
</dbReference>
<reference evidence="2" key="1">
    <citation type="submission" date="2016-06" db="EMBL/GenBank/DDBJ databases">
        <authorList>
            <person name="Chen W."/>
            <person name="Hasegawa D.K."/>
        </authorList>
    </citation>
    <scope>NUCLEOTIDE SEQUENCE [LARGE SCALE GENOMIC DNA]</scope>
    <source>
        <strain evidence="2">MEAM1</strain>
    </source>
</reference>
<name>A0A249DWF1_9ENTR</name>
<dbReference type="CDD" id="cd01149">
    <property type="entry name" value="HutB"/>
    <property type="match status" value="1"/>
</dbReference>
<dbReference type="RefSeq" id="WP_016856688.1">
    <property type="nucleotide sequence ID" value="NZ_CP016303.1"/>
</dbReference>
<dbReference type="Proteomes" id="UP000216438">
    <property type="component" value="Chromosome"/>
</dbReference>
<dbReference type="EMBL" id="CP016303">
    <property type="protein sequence ID" value="ASX25854.1"/>
    <property type="molecule type" value="Genomic_DNA"/>
</dbReference>
<dbReference type="OrthoDB" id="9797736at2"/>
<dbReference type="SUPFAM" id="SSF53807">
    <property type="entry name" value="Helical backbone' metal receptor"/>
    <property type="match status" value="1"/>
</dbReference>
<sequence length="273" mass="29668">MKYWFLVGLLLSPILAISAERIVTIGGDVSEIVYALGMGSQVVARDSTSLQPKEIQTLPDIGYMRQLNAEGILAMKPTLVLVTEQAQPTLVLKQISDNGVKVVKVPAELTLKSVTKKIQTIAQAVHQIEKGELLSQTYQKKIESIKNTPVPVKILFIMNYGGGSPMVAGQDTSADAVIRAVGSQNAMQGFKHYRRLSAEGVIASRPDLLLVTTESVQSLGGLDQVWQLPGMDKTPAGKNRRVLVFDAMALLGFGLQTPNVMSQLYQTVRSYSK</sequence>
<protein>
    <submittedName>
        <fullName evidence="1">Hemin ABC transporter substrate-binding protein</fullName>
    </submittedName>
</protein>
<evidence type="ECO:0000313" key="2">
    <source>
        <dbReference type="Proteomes" id="UP000216438"/>
    </source>
</evidence>
<dbReference type="InterPro" id="IPR002491">
    <property type="entry name" value="ABC_transptr_periplasmic_BD"/>
</dbReference>
<accession>A0A249DWF1</accession>